<protein>
    <submittedName>
        <fullName evidence="1">Uncharacterized protein</fullName>
    </submittedName>
</protein>
<evidence type="ECO:0000313" key="2">
    <source>
        <dbReference type="Proteomes" id="UP001148838"/>
    </source>
</evidence>
<reference evidence="1 2" key="1">
    <citation type="journal article" date="2022" name="Allergy">
        <title>Genome assembly and annotation of Periplaneta americana reveal a comprehensive cockroach allergen profile.</title>
        <authorList>
            <person name="Wang L."/>
            <person name="Xiong Q."/>
            <person name="Saelim N."/>
            <person name="Wang L."/>
            <person name="Nong W."/>
            <person name="Wan A.T."/>
            <person name="Shi M."/>
            <person name="Liu X."/>
            <person name="Cao Q."/>
            <person name="Hui J.H.L."/>
            <person name="Sookrung N."/>
            <person name="Leung T.F."/>
            <person name="Tungtrongchitr A."/>
            <person name="Tsui S.K.W."/>
        </authorList>
    </citation>
    <scope>NUCLEOTIDE SEQUENCE [LARGE SCALE GENOMIC DNA]</scope>
    <source>
        <strain evidence="1">PWHHKU_190912</strain>
    </source>
</reference>
<gene>
    <name evidence="1" type="ORF">ANN_04616</name>
</gene>
<organism evidence="1 2">
    <name type="scientific">Periplaneta americana</name>
    <name type="common">American cockroach</name>
    <name type="synonym">Blatta americana</name>
    <dbReference type="NCBI Taxonomy" id="6978"/>
    <lineage>
        <taxon>Eukaryota</taxon>
        <taxon>Metazoa</taxon>
        <taxon>Ecdysozoa</taxon>
        <taxon>Arthropoda</taxon>
        <taxon>Hexapoda</taxon>
        <taxon>Insecta</taxon>
        <taxon>Pterygota</taxon>
        <taxon>Neoptera</taxon>
        <taxon>Polyneoptera</taxon>
        <taxon>Dictyoptera</taxon>
        <taxon>Blattodea</taxon>
        <taxon>Blattoidea</taxon>
        <taxon>Blattidae</taxon>
        <taxon>Blattinae</taxon>
        <taxon>Periplaneta</taxon>
    </lineage>
</organism>
<comment type="caution">
    <text evidence="1">The sequence shown here is derived from an EMBL/GenBank/DDBJ whole genome shotgun (WGS) entry which is preliminary data.</text>
</comment>
<accession>A0ABQ8TAL1</accession>
<dbReference type="EMBL" id="JAJSOF020000013">
    <property type="protein sequence ID" value="KAJ4442968.1"/>
    <property type="molecule type" value="Genomic_DNA"/>
</dbReference>
<keyword evidence="2" id="KW-1185">Reference proteome</keyword>
<evidence type="ECO:0000313" key="1">
    <source>
        <dbReference type="EMBL" id="KAJ4442968.1"/>
    </source>
</evidence>
<dbReference type="Proteomes" id="UP001148838">
    <property type="component" value="Unassembled WGS sequence"/>
</dbReference>
<name>A0ABQ8TAL1_PERAM</name>
<proteinExistence type="predicted"/>
<sequence length="81" mass="9173">MTSESYHYLPLRSSIIHCGGQEGFIEDALFITHNSMVDASADFHGTINATIFEKWFENSILKRLQEPSMIVCVMPHITVES</sequence>